<evidence type="ECO:0000313" key="12">
    <source>
        <dbReference type="EMBL" id="CAK0795445.1"/>
    </source>
</evidence>
<feature type="region of interest" description="Disordered" evidence="11">
    <location>
        <begin position="114"/>
        <end position="136"/>
    </location>
</feature>
<keyword evidence="13" id="KW-1185">Reference proteome</keyword>
<comment type="catalytic activity">
    <reaction evidence="9">
        <text>N-terminal L-prolyl-L-prolyl-L-lysyl-[protein] + 2 S-adenosyl-L-methionine = N-terminal N,N-dimethyl-L-prolyl-L-prolyl-L-lysyl-[protein] + 2 S-adenosyl-L-homocysteine + 2 H(+)</text>
        <dbReference type="Rhea" id="RHEA:54736"/>
        <dbReference type="Rhea" id="RHEA-COMP:13787"/>
        <dbReference type="Rhea" id="RHEA-COMP:13974"/>
        <dbReference type="ChEBI" id="CHEBI:15378"/>
        <dbReference type="ChEBI" id="CHEBI:57856"/>
        <dbReference type="ChEBI" id="CHEBI:59789"/>
        <dbReference type="ChEBI" id="CHEBI:138059"/>
        <dbReference type="ChEBI" id="CHEBI:138318"/>
        <dbReference type="EC" id="2.1.1.244"/>
    </reaction>
</comment>
<accession>A0ABN9PXI5</accession>
<name>A0ABN9PXI5_9DINO</name>
<evidence type="ECO:0000256" key="4">
    <source>
        <dbReference type="ARBA" id="ARBA00022691"/>
    </source>
</evidence>
<gene>
    <name evidence="12" type="ORF">PCOR1329_LOCUS5124</name>
</gene>
<evidence type="ECO:0000313" key="13">
    <source>
        <dbReference type="Proteomes" id="UP001189429"/>
    </source>
</evidence>
<dbReference type="InterPro" id="IPR029063">
    <property type="entry name" value="SAM-dependent_MTases_sf"/>
</dbReference>
<evidence type="ECO:0000256" key="8">
    <source>
        <dbReference type="ARBA" id="ARBA00047306"/>
    </source>
</evidence>
<evidence type="ECO:0000256" key="1">
    <source>
        <dbReference type="ARBA" id="ARBA00009059"/>
    </source>
</evidence>
<dbReference type="Gene3D" id="3.40.50.150">
    <property type="entry name" value="Vaccinia Virus protein VP39"/>
    <property type="match status" value="1"/>
</dbReference>
<keyword evidence="2" id="KW-0489">Methyltransferase</keyword>
<dbReference type="Pfam" id="PF05891">
    <property type="entry name" value="Methyltransf_PK"/>
    <property type="match status" value="1"/>
</dbReference>
<dbReference type="PANTHER" id="PTHR12753:SF0">
    <property type="entry name" value="ALPHA N-TERMINAL PROTEIN METHYLTRANSFERASE 1"/>
    <property type="match status" value="1"/>
</dbReference>
<comment type="catalytic activity">
    <reaction evidence="8">
        <text>N-terminal L-seryl-L-prolyl-L-lysyl-[protein] + 3 S-adenosyl-L-methionine = N-terminal N,N,N-trimethyl-L-seryl-L-prolyl-L-lysyl-[protein] + 3 S-adenosyl-L-homocysteine + 3 H(+)</text>
        <dbReference type="Rhea" id="RHEA:54724"/>
        <dbReference type="Rhea" id="RHEA-COMP:13789"/>
        <dbReference type="Rhea" id="RHEA-COMP:13973"/>
        <dbReference type="ChEBI" id="CHEBI:15378"/>
        <dbReference type="ChEBI" id="CHEBI:57856"/>
        <dbReference type="ChEBI" id="CHEBI:59789"/>
        <dbReference type="ChEBI" id="CHEBI:138061"/>
        <dbReference type="ChEBI" id="CHEBI:138317"/>
        <dbReference type="EC" id="2.1.1.244"/>
    </reaction>
</comment>
<sequence>MAAPVRVSFAAHSGPRPGQPVGAPSLVAREGAAVFAEAVKRLRLKKKEAAAARLFLWCRDERAGTELRREGCLEALLRSGDLIAVSLGEEYRGPASSAGSCQAEGAILAAAGREAGAAREAQPAPEAPPPVSGSDDCGRHFGSLHQLWSDQALHYERYYEANAAWWDDNGYGGGSDEEAMIGDGGSEADVEHSLRFLDDLRSRLPRLQMRTAIDAGAGVGRVTKHVLLRRCEQVLLVEACERWLKQARRYLGNKRSQRCRFACARLQEYEPVDRAVDLVWVQWTLQYLVDAHVVAVLAALRAALGPNGVVVVKENRPCVSTGSGAVSEDAFRVDMPGGPHGRYDVTRPDAHHLWLFRCAGLSVEHSEQCLGGEVTTWALTPMREGSECLPTSGSLVRPSLQGRF</sequence>
<proteinExistence type="inferred from homology"/>
<evidence type="ECO:0000256" key="6">
    <source>
        <dbReference type="ARBA" id="ARBA00039449"/>
    </source>
</evidence>
<organism evidence="12 13">
    <name type="scientific">Prorocentrum cordatum</name>
    <dbReference type="NCBI Taxonomy" id="2364126"/>
    <lineage>
        <taxon>Eukaryota</taxon>
        <taxon>Sar</taxon>
        <taxon>Alveolata</taxon>
        <taxon>Dinophyceae</taxon>
        <taxon>Prorocentrales</taxon>
        <taxon>Prorocentraceae</taxon>
        <taxon>Prorocentrum</taxon>
    </lineage>
</organism>
<feature type="compositionally biased region" description="Low complexity" evidence="11">
    <location>
        <begin position="114"/>
        <end position="124"/>
    </location>
</feature>
<comment type="caution">
    <text evidence="12">The sequence shown here is derived from an EMBL/GenBank/DDBJ whole genome shotgun (WGS) entry which is preliminary data.</text>
</comment>
<dbReference type="SUPFAM" id="SSF53335">
    <property type="entry name" value="S-adenosyl-L-methionine-dependent methyltransferases"/>
    <property type="match status" value="1"/>
</dbReference>
<evidence type="ECO:0000256" key="11">
    <source>
        <dbReference type="SAM" id="MobiDB-lite"/>
    </source>
</evidence>
<evidence type="ECO:0000256" key="3">
    <source>
        <dbReference type="ARBA" id="ARBA00022679"/>
    </source>
</evidence>
<protein>
    <recommendedName>
        <fullName evidence="6">Alpha N-terminal protein methyltransferase 1</fullName>
        <ecNumber evidence="5">2.1.1.244</ecNumber>
    </recommendedName>
    <alternativeName>
        <fullName evidence="7">X-Pro-Lys N-terminal protein methyltransferase 1</fullName>
    </alternativeName>
</protein>
<comment type="catalytic activity">
    <reaction evidence="10">
        <text>N-terminal L-alanyl-L-prolyl-L-lysyl-[protein] + 3 S-adenosyl-L-methionine = N-terminal N,N,N-trimethyl-L-alanyl-L-prolyl-L-lysyl-[protein] + 3 S-adenosyl-L-homocysteine + 3 H(+)</text>
        <dbReference type="Rhea" id="RHEA:54712"/>
        <dbReference type="Rhea" id="RHEA-COMP:13785"/>
        <dbReference type="Rhea" id="RHEA-COMP:13971"/>
        <dbReference type="ChEBI" id="CHEBI:15378"/>
        <dbReference type="ChEBI" id="CHEBI:57856"/>
        <dbReference type="ChEBI" id="CHEBI:59789"/>
        <dbReference type="ChEBI" id="CHEBI:138057"/>
        <dbReference type="ChEBI" id="CHEBI:138315"/>
        <dbReference type="EC" id="2.1.1.244"/>
    </reaction>
</comment>
<evidence type="ECO:0000256" key="10">
    <source>
        <dbReference type="ARBA" id="ARBA00048167"/>
    </source>
</evidence>
<evidence type="ECO:0000256" key="5">
    <source>
        <dbReference type="ARBA" id="ARBA00039112"/>
    </source>
</evidence>
<dbReference type="EC" id="2.1.1.244" evidence="5"/>
<dbReference type="Proteomes" id="UP001189429">
    <property type="component" value="Unassembled WGS sequence"/>
</dbReference>
<keyword evidence="3" id="KW-0808">Transferase</keyword>
<keyword evidence="4" id="KW-0949">S-adenosyl-L-methionine</keyword>
<dbReference type="EMBL" id="CAUYUJ010001337">
    <property type="protein sequence ID" value="CAK0795445.1"/>
    <property type="molecule type" value="Genomic_DNA"/>
</dbReference>
<comment type="similarity">
    <text evidence="1">Belongs to the methyltransferase superfamily. NTM1 family.</text>
</comment>
<dbReference type="InterPro" id="IPR008576">
    <property type="entry name" value="MeTrfase_NTM1"/>
</dbReference>
<dbReference type="CDD" id="cd02440">
    <property type="entry name" value="AdoMet_MTases"/>
    <property type="match status" value="1"/>
</dbReference>
<evidence type="ECO:0000256" key="9">
    <source>
        <dbReference type="ARBA" id="ARBA00047885"/>
    </source>
</evidence>
<evidence type="ECO:0000256" key="2">
    <source>
        <dbReference type="ARBA" id="ARBA00022603"/>
    </source>
</evidence>
<evidence type="ECO:0000256" key="7">
    <source>
        <dbReference type="ARBA" id="ARBA00043129"/>
    </source>
</evidence>
<dbReference type="PANTHER" id="PTHR12753">
    <property type="entry name" value="AD-003 - RELATED"/>
    <property type="match status" value="1"/>
</dbReference>
<reference evidence="12" key="1">
    <citation type="submission" date="2023-10" db="EMBL/GenBank/DDBJ databases">
        <authorList>
            <person name="Chen Y."/>
            <person name="Shah S."/>
            <person name="Dougan E. K."/>
            <person name="Thang M."/>
            <person name="Chan C."/>
        </authorList>
    </citation>
    <scope>NUCLEOTIDE SEQUENCE [LARGE SCALE GENOMIC DNA]</scope>
</reference>